<evidence type="ECO:0000256" key="2">
    <source>
        <dbReference type="ARBA" id="ARBA00007192"/>
    </source>
</evidence>
<comment type="similarity">
    <text evidence="2 6">Belongs to the ARPC2 family.</text>
</comment>
<comment type="caution">
    <text evidence="7">The sequence shown here is derived from an EMBL/GenBank/DDBJ whole genome shotgun (WGS) entry which is preliminary data.</text>
</comment>
<dbReference type="EMBL" id="CAMXCT030002233">
    <property type="protein sequence ID" value="CAL4784038.1"/>
    <property type="molecule type" value="Genomic_DNA"/>
</dbReference>
<evidence type="ECO:0000256" key="4">
    <source>
        <dbReference type="ARBA" id="ARBA00023203"/>
    </source>
</evidence>
<name>A0A9P1G254_9DINO</name>
<keyword evidence="9" id="KW-1185">Reference proteome</keyword>
<comment type="subcellular location">
    <subcellularLocation>
        <location evidence="1 6">Cytoplasm</location>
        <location evidence="1 6">Cytoskeleton</location>
    </subcellularLocation>
</comment>
<dbReference type="SUPFAM" id="SSF69645">
    <property type="entry name" value="Arp2/3 complex subunits"/>
    <property type="match status" value="1"/>
</dbReference>
<reference evidence="8 9" key="2">
    <citation type="submission" date="2024-05" db="EMBL/GenBank/DDBJ databases">
        <authorList>
            <person name="Chen Y."/>
            <person name="Shah S."/>
            <person name="Dougan E. K."/>
            <person name="Thang M."/>
            <person name="Chan C."/>
        </authorList>
    </citation>
    <scope>NUCLEOTIDE SEQUENCE [LARGE SCALE GENOMIC DNA]</scope>
</reference>
<dbReference type="GO" id="GO:0003779">
    <property type="term" value="F:actin binding"/>
    <property type="evidence" value="ECO:0007669"/>
    <property type="project" value="UniProtKB-KW"/>
</dbReference>
<dbReference type="GO" id="GO:0005885">
    <property type="term" value="C:Arp2/3 protein complex"/>
    <property type="evidence" value="ECO:0007669"/>
    <property type="project" value="InterPro"/>
</dbReference>
<evidence type="ECO:0000256" key="1">
    <source>
        <dbReference type="ARBA" id="ARBA00004245"/>
    </source>
</evidence>
<comment type="function">
    <text evidence="6">Functions as actin-binding component of the Arp2/3 complex which is involved in regulation of actin polymerization and together with an activating nucleation-promoting factor (NPF) mediates the formation of branched actin networks.</text>
</comment>
<dbReference type="Proteomes" id="UP001152797">
    <property type="component" value="Unassembled WGS sequence"/>
</dbReference>
<sequence>MQVWPQGTEELLQHVWQGLPVRFALAGRDDEMKIAVEKAALGRLEASEAARCVERISSTRIWLLIGPLVSRLSWLRDAVRKGDEAAKKAPASASKELSLALKKMSAYVDMFGELRVSLMLLQSPNAQEKAKAMKVLWEAEAIGQPPEACMLQLRNQESCAIVPKPDRIIVILSIHLDDETDVALGRAFCQEFAETNRHMAADLFFQNGQSQF</sequence>
<dbReference type="InterPro" id="IPR007188">
    <property type="entry name" value="ARPC2"/>
</dbReference>
<reference evidence="7" key="1">
    <citation type="submission" date="2022-10" db="EMBL/GenBank/DDBJ databases">
        <authorList>
            <person name="Chen Y."/>
            <person name="Dougan E. K."/>
            <person name="Chan C."/>
            <person name="Rhodes N."/>
            <person name="Thang M."/>
        </authorList>
    </citation>
    <scope>NUCLEOTIDE SEQUENCE</scope>
</reference>
<evidence type="ECO:0000313" key="7">
    <source>
        <dbReference type="EMBL" id="CAI3996726.1"/>
    </source>
</evidence>
<dbReference type="EMBL" id="CAMXCT020002233">
    <property type="protein sequence ID" value="CAL1150101.1"/>
    <property type="molecule type" value="Genomic_DNA"/>
</dbReference>
<keyword evidence="5 6" id="KW-0206">Cytoskeleton</keyword>
<evidence type="ECO:0000256" key="5">
    <source>
        <dbReference type="ARBA" id="ARBA00023212"/>
    </source>
</evidence>
<organism evidence="7">
    <name type="scientific">Cladocopium goreaui</name>
    <dbReference type="NCBI Taxonomy" id="2562237"/>
    <lineage>
        <taxon>Eukaryota</taxon>
        <taxon>Sar</taxon>
        <taxon>Alveolata</taxon>
        <taxon>Dinophyceae</taxon>
        <taxon>Suessiales</taxon>
        <taxon>Symbiodiniaceae</taxon>
        <taxon>Cladocopium</taxon>
    </lineage>
</organism>
<protein>
    <recommendedName>
        <fullName evidence="6">Arp2/3 complex 34 kDa subunit</fullName>
    </recommendedName>
</protein>
<accession>A0A9P1G254</accession>
<comment type="subunit">
    <text evidence="6">Component of the Arp2/3 complex.</text>
</comment>
<keyword evidence="3 6" id="KW-0963">Cytoplasm</keyword>
<evidence type="ECO:0000313" key="9">
    <source>
        <dbReference type="Proteomes" id="UP001152797"/>
    </source>
</evidence>
<dbReference type="AlphaFoldDB" id="A0A9P1G254"/>
<gene>
    <name evidence="7" type="ORF">C1SCF055_LOCUS23174</name>
</gene>
<keyword evidence="4 6" id="KW-0009">Actin-binding</keyword>
<proteinExistence type="inferred from homology"/>
<dbReference type="GO" id="GO:0034314">
    <property type="term" value="P:Arp2/3 complex-mediated actin nucleation"/>
    <property type="evidence" value="ECO:0007669"/>
    <property type="project" value="InterPro"/>
</dbReference>
<dbReference type="Pfam" id="PF04045">
    <property type="entry name" value="P34-Arc"/>
    <property type="match status" value="1"/>
</dbReference>
<dbReference type="GO" id="GO:0030041">
    <property type="term" value="P:actin filament polymerization"/>
    <property type="evidence" value="ECO:0007669"/>
    <property type="project" value="InterPro"/>
</dbReference>
<evidence type="ECO:0000256" key="6">
    <source>
        <dbReference type="RuleBase" id="RU364015"/>
    </source>
</evidence>
<evidence type="ECO:0000313" key="8">
    <source>
        <dbReference type="EMBL" id="CAL4784038.1"/>
    </source>
</evidence>
<dbReference type="EMBL" id="CAMXCT010002233">
    <property type="protein sequence ID" value="CAI3996726.1"/>
    <property type="molecule type" value="Genomic_DNA"/>
</dbReference>
<dbReference type="Gene3D" id="3.30.1460.20">
    <property type="match status" value="1"/>
</dbReference>
<evidence type="ECO:0000256" key="3">
    <source>
        <dbReference type="ARBA" id="ARBA00022490"/>
    </source>
</evidence>
<dbReference type="InterPro" id="IPR034666">
    <property type="entry name" value="ARPC2/4"/>
</dbReference>